<keyword evidence="3" id="KW-1185">Reference proteome</keyword>
<evidence type="ECO:0000256" key="1">
    <source>
        <dbReference type="SAM" id="SignalP"/>
    </source>
</evidence>
<evidence type="ECO:0000313" key="2">
    <source>
        <dbReference type="EMBL" id="KAK9130990.1"/>
    </source>
</evidence>
<reference evidence="2 3" key="1">
    <citation type="submission" date="2024-01" db="EMBL/GenBank/DDBJ databases">
        <title>Genome assemblies of Stephania.</title>
        <authorList>
            <person name="Yang L."/>
        </authorList>
    </citation>
    <scope>NUCLEOTIDE SEQUENCE [LARGE SCALE GENOMIC DNA]</scope>
    <source>
        <strain evidence="2">QJT</strain>
        <tissue evidence="2">Leaf</tissue>
    </source>
</reference>
<name>A0AAP0P7F6_9MAGN</name>
<sequence>MAGRAVLLVTIVILLIGELVPTIVTSEKSVKVIKVGKDGNVDAIPILSSRYVGSYENFNVKLSDFVLAKLGPSGDQACVDEGDGNLWLLCT</sequence>
<accession>A0AAP0P7F6</accession>
<dbReference type="AlphaFoldDB" id="A0AAP0P7F6"/>
<proteinExistence type="predicted"/>
<feature type="chain" id="PRO_5042812978" evidence="1">
    <location>
        <begin position="27"/>
        <end position="91"/>
    </location>
</feature>
<dbReference type="EMBL" id="JBBNAE010000004">
    <property type="protein sequence ID" value="KAK9130990.1"/>
    <property type="molecule type" value="Genomic_DNA"/>
</dbReference>
<evidence type="ECO:0000313" key="3">
    <source>
        <dbReference type="Proteomes" id="UP001417504"/>
    </source>
</evidence>
<dbReference type="Proteomes" id="UP001417504">
    <property type="component" value="Unassembled WGS sequence"/>
</dbReference>
<feature type="signal peptide" evidence="1">
    <location>
        <begin position="1"/>
        <end position="26"/>
    </location>
</feature>
<keyword evidence="1" id="KW-0732">Signal</keyword>
<organism evidence="2 3">
    <name type="scientific">Stephania japonica</name>
    <dbReference type="NCBI Taxonomy" id="461633"/>
    <lineage>
        <taxon>Eukaryota</taxon>
        <taxon>Viridiplantae</taxon>
        <taxon>Streptophyta</taxon>
        <taxon>Embryophyta</taxon>
        <taxon>Tracheophyta</taxon>
        <taxon>Spermatophyta</taxon>
        <taxon>Magnoliopsida</taxon>
        <taxon>Ranunculales</taxon>
        <taxon>Menispermaceae</taxon>
        <taxon>Menispermoideae</taxon>
        <taxon>Cissampelideae</taxon>
        <taxon>Stephania</taxon>
    </lineage>
</organism>
<gene>
    <name evidence="2" type="ORF">Sjap_011477</name>
</gene>
<protein>
    <submittedName>
        <fullName evidence="2">Uncharacterized protein</fullName>
    </submittedName>
</protein>
<comment type="caution">
    <text evidence="2">The sequence shown here is derived from an EMBL/GenBank/DDBJ whole genome shotgun (WGS) entry which is preliminary data.</text>
</comment>